<feature type="compositionally biased region" description="Pro residues" evidence="7">
    <location>
        <begin position="861"/>
        <end position="875"/>
    </location>
</feature>
<sequence length="1039" mass="112639">MSDSPEDRRHRGRRGSLLDHARDAQSSEPASARQGANETARPGQPSAAASPSLLTAPNRSARVSTSRYADHRSEAPARPAQSLLSSAPASSAAPPEPVASAPAASVEARQPASLRKTNADRERFGDRISRLIGTIAPESKPAEPRLADAGETAEPPEPARPEEHRRQEARSQRRPQPENWPEYEADASAQPAYRPRQGHSNGDDHYHWHAASAGGQFEDGNRPLLDASILISAVWRFRRLIVAATVAGAMVGVLMALSTPHRYYAESRLFVDPREIRVTEDDIRNQQLSTEAMLAITDSQLQILSSTSVLEKVIEDLGLDRDPEFNGSMAPGGISGGISLIRELFTGKNPATEGEQKALNNLRDALSVGRDARTFVIIVGVDTRDPEKSALIANQIVETYLDSEGQAQSNLLERTSESIDTRINSLRADLDAAEREVERFKAENGLVGVGGQYIDDKEILALSDQLANARAMKVGIRVKADNLARVKIDDVLSGAFPEELLSSNLSELRKQYAQTKSNAESLATRLGPRHPQYISAMQSLETITNEISAELRRIVASSQTELQRAVETEQELASQMAVAKSRAIDQSVELVTLRELERKANATRGIYEAFLTRSRETSERSNLSTRNVRVISPAEAPLQPMGPSRKFIAIGGMMAGFLAGFGLALLAGAVESVRAYNSALHQARYPGPPAGGHPQPPAPGPRTPPTGPGQRFRPRAESDMAGRDTGPARTPEPSFSGARAHHDAETPVARQATMEEAGPGFRDVFRIGLLRPRPIRGKAPVSASSGGYHEHGEIAVPQHGNGRNAQAFFASHGQPHDLARPEAFQAGGHGDEQGQHHNAQGTHPVRAPRPAQPQPYMQPQMPAPYPAQHYSPPPHQAHAQYSGAPQHQPQIPLPATPTHAHHPAPYHHPAQPYPPAYAAPQPGYAAALAGHPYQAQPLQGMPAQPPQFYPQQQPAAMPWPSPQFHQPQPQPHFVPVHAPAWEQPAAPVASAPHQPTEPAAPARNPERPAPDNASVDRIRREMDELRSRIDGYGSDRRRA</sequence>
<dbReference type="Pfam" id="PF13807">
    <property type="entry name" value="GNVR"/>
    <property type="match status" value="1"/>
</dbReference>
<feature type="coiled-coil region" evidence="6">
    <location>
        <begin position="416"/>
        <end position="443"/>
    </location>
</feature>
<organism evidence="11 12">
    <name type="scientific">Hoeflea alexandrii</name>
    <dbReference type="NCBI Taxonomy" id="288436"/>
    <lineage>
        <taxon>Bacteria</taxon>
        <taxon>Pseudomonadati</taxon>
        <taxon>Pseudomonadota</taxon>
        <taxon>Alphaproteobacteria</taxon>
        <taxon>Hyphomicrobiales</taxon>
        <taxon>Rhizobiaceae</taxon>
        <taxon>Hoeflea</taxon>
    </lineage>
</organism>
<feature type="region of interest" description="Disordered" evidence="7">
    <location>
        <begin position="819"/>
        <end position="918"/>
    </location>
</feature>
<evidence type="ECO:0000256" key="4">
    <source>
        <dbReference type="ARBA" id="ARBA00022989"/>
    </source>
</evidence>
<feature type="domain" description="Polysaccharide chain length determinant N-terminal" evidence="9">
    <location>
        <begin position="230"/>
        <end position="317"/>
    </location>
</feature>
<feature type="transmembrane region" description="Helical" evidence="8">
    <location>
        <begin position="647"/>
        <end position="670"/>
    </location>
</feature>
<feature type="region of interest" description="Disordered" evidence="7">
    <location>
        <begin position="684"/>
        <end position="747"/>
    </location>
</feature>
<dbReference type="EMBL" id="JAAAML010000004">
    <property type="protein sequence ID" value="MCO6410759.1"/>
    <property type="molecule type" value="Genomic_DNA"/>
</dbReference>
<feature type="coiled-coil region" evidence="6">
    <location>
        <begin position="498"/>
        <end position="525"/>
    </location>
</feature>
<keyword evidence="3 8" id="KW-0812">Transmembrane</keyword>
<keyword evidence="2" id="KW-1003">Cell membrane</keyword>
<evidence type="ECO:0000256" key="2">
    <source>
        <dbReference type="ARBA" id="ARBA00022475"/>
    </source>
</evidence>
<evidence type="ECO:0008006" key="13">
    <source>
        <dbReference type="Google" id="ProtNLM"/>
    </source>
</evidence>
<protein>
    <recommendedName>
        <fullName evidence="13">Polysaccharide chain length determinant N-terminal domain-containing protein</fullName>
    </recommendedName>
</protein>
<evidence type="ECO:0000256" key="8">
    <source>
        <dbReference type="SAM" id="Phobius"/>
    </source>
</evidence>
<keyword evidence="12" id="KW-1185">Reference proteome</keyword>
<gene>
    <name evidence="11" type="ORF">GTW23_21460</name>
</gene>
<evidence type="ECO:0000256" key="6">
    <source>
        <dbReference type="SAM" id="Coils"/>
    </source>
</evidence>
<feature type="region of interest" description="Disordered" evidence="7">
    <location>
        <begin position="982"/>
        <end position="1039"/>
    </location>
</feature>
<feature type="compositionally biased region" description="Polar residues" evidence="7">
    <location>
        <begin position="26"/>
        <end position="37"/>
    </location>
</feature>
<dbReference type="InterPro" id="IPR032807">
    <property type="entry name" value="GNVR"/>
</dbReference>
<dbReference type="PANTHER" id="PTHR32309:SF13">
    <property type="entry name" value="FERRIC ENTEROBACTIN TRANSPORT PROTEIN FEPE"/>
    <property type="match status" value="1"/>
</dbReference>
<comment type="subcellular location">
    <subcellularLocation>
        <location evidence="1">Cell membrane</location>
        <topology evidence="1">Multi-pass membrane protein</topology>
    </subcellularLocation>
</comment>
<dbReference type="InterPro" id="IPR050445">
    <property type="entry name" value="Bact_polysacc_biosynth/exp"/>
</dbReference>
<evidence type="ECO:0000259" key="10">
    <source>
        <dbReference type="Pfam" id="PF13807"/>
    </source>
</evidence>
<feature type="compositionally biased region" description="Basic and acidic residues" evidence="7">
    <location>
        <begin position="157"/>
        <end position="171"/>
    </location>
</feature>
<dbReference type="InterPro" id="IPR003856">
    <property type="entry name" value="LPS_length_determ_N"/>
</dbReference>
<feature type="compositionally biased region" description="Low complexity" evidence="7">
    <location>
        <begin position="45"/>
        <end position="57"/>
    </location>
</feature>
<accession>A0ABT1CX53</accession>
<dbReference type="Proteomes" id="UP001320715">
    <property type="component" value="Unassembled WGS sequence"/>
</dbReference>
<keyword evidence="4 8" id="KW-1133">Transmembrane helix</keyword>
<feature type="compositionally biased region" description="Basic and acidic residues" evidence="7">
    <location>
        <begin position="117"/>
        <end position="129"/>
    </location>
</feature>
<dbReference type="PANTHER" id="PTHR32309">
    <property type="entry name" value="TYROSINE-PROTEIN KINASE"/>
    <property type="match status" value="1"/>
</dbReference>
<feature type="region of interest" description="Disordered" evidence="7">
    <location>
        <begin position="1"/>
        <end position="207"/>
    </location>
</feature>
<name>A0ABT1CX53_9HYPH</name>
<reference evidence="11 12" key="1">
    <citation type="submission" date="2020-01" db="EMBL/GenBank/DDBJ databases">
        <title>Genomes of bacteria type strains.</title>
        <authorList>
            <person name="Chen J."/>
            <person name="Zhu S."/>
            <person name="Yang J."/>
        </authorList>
    </citation>
    <scope>NUCLEOTIDE SEQUENCE [LARGE SCALE GENOMIC DNA]</scope>
    <source>
        <strain evidence="11 12">DSM 16655</strain>
    </source>
</reference>
<feature type="compositionally biased region" description="Pro residues" evidence="7">
    <location>
        <begin position="686"/>
        <end position="707"/>
    </location>
</feature>
<evidence type="ECO:0000256" key="1">
    <source>
        <dbReference type="ARBA" id="ARBA00004651"/>
    </source>
</evidence>
<evidence type="ECO:0000259" key="9">
    <source>
        <dbReference type="Pfam" id="PF02706"/>
    </source>
</evidence>
<evidence type="ECO:0000256" key="5">
    <source>
        <dbReference type="ARBA" id="ARBA00023136"/>
    </source>
</evidence>
<feature type="domain" description="Tyrosine-protein kinase G-rich" evidence="10">
    <location>
        <begin position="593"/>
        <end position="666"/>
    </location>
</feature>
<evidence type="ECO:0000256" key="7">
    <source>
        <dbReference type="SAM" id="MobiDB-lite"/>
    </source>
</evidence>
<dbReference type="RefSeq" id="WP_252917433.1">
    <property type="nucleotide sequence ID" value="NZ_JAAAML010000004.1"/>
</dbReference>
<feature type="compositionally biased region" description="Low complexity" evidence="7">
    <location>
        <begin position="76"/>
        <end position="110"/>
    </location>
</feature>
<comment type="caution">
    <text evidence="11">The sequence shown here is derived from an EMBL/GenBank/DDBJ whole genome shotgun (WGS) entry which is preliminary data.</text>
</comment>
<feature type="compositionally biased region" description="Basic and acidic residues" evidence="7">
    <location>
        <begin position="16"/>
        <end position="25"/>
    </location>
</feature>
<keyword evidence="5 8" id="KW-0472">Membrane</keyword>
<dbReference type="Pfam" id="PF02706">
    <property type="entry name" value="Wzz"/>
    <property type="match status" value="1"/>
</dbReference>
<evidence type="ECO:0000313" key="12">
    <source>
        <dbReference type="Proteomes" id="UP001320715"/>
    </source>
</evidence>
<proteinExistence type="predicted"/>
<evidence type="ECO:0000256" key="3">
    <source>
        <dbReference type="ARBA" id="ARBA00022692"/>
    </source>
</evidence>
<feature type="compositionally biased region" description="Basic and acidic residues" evidence="7">
    <location>
        <begin position="1004"/>
        <end position="1039"/>
    </location>
</feature>
<evidence type="ECO:0000313" key="11">
    <source>
        <dbReference type="EMBL" id="MCO6410759.1"/>
    </source>
</evidence>
<keyword evidence="6" id="KW-0175">Coiled coil</keyword>